<proteinExistence type="predicted"/>
<gene>
    <name evidence="1" type="ORF">SAMN05421872_11492</name>
</gene>
<protein>
    <submittedName>
        <fullName evidence="1">H+/gluconate symporter</fullName>
    </submittedName>
</protein>
<dbReference type="PANTHER" id="PTHR30354:SF11">
    <property type="entry name" value="PERMEASE"/>
    <property type="match status" value="1"/>
</dbReference>
<dbReference type="STRING" id="1045774.SAMN05421872_11492"/>
<reference evidence="1 2" key="1">
    <citation type="submission" date="2016-10" db="EMBL/GenBank/DDBJ databases">
        <authorList>
            <person name="de Groot N.N."/>
        </authorList>
    </citation>
    <scope>NUCLEOTIDE SEQUENCE [LARGE SCALE GENOMIC DNA]</scope>
    <source>
        <strain evidence="1 2">CGMCC 4.6858</strain>
    </source>
</reference>
<dbReference type="EMBL" id="FMZM01000014">
    <property type="protein sequence ID" value="SDE07259.1"/>
    <property type="molecule type" value="Genomic_DNA"/>
</dbReference>
<organism evidence="1 2">
    <name type="scientific">Nocardioides lianchengensis</name>
    <dbReference type="NCBI Taxonomy" id="1045774"/>
    <lineage>
        <taxon>Bacteria</taxon>
        <taxon>Bacillati</taxon>
        <taxon>Actinomycetota</taxon>
        <taxon>Actinomycetes</taxon>
        <taxon>Propionibacteriales</taxon>
        <taxon>Nocardioidaceae</taxon>
        <taxon>Nocardioides</taxon>
    </lineage>
</organism>
<name>A0A1G6ZXH1_9ACTN</name>
<dbReference type="PANTHER" id="PTHR30354">
    <property type="entry name" value="GNT FAMILY GLUCONATE TRANSPORTER"/>
    <property type="match status" value="1"/>
</dbReference>
<sequence length="459" mass="46726">MTHDNLLLLHTAITIVGIIALIVVLKIHPVYSLLAGVLYLGIASGLGLDDTLSTLTTGFGEILAEIGLLIAFGVTLGTAMHELGAIDRIVRGLMRIFGPRKSPYALGVTAGTALQAIFADVMLVVTAPVARGLARTSGPNGIPRVASALVAGILVGLTMMVPSVGSLALAGVIDIPLWRYLIFGGIAGAVTILVTVFIMTVLIERTPFWKPETDEDRATFDALDGLDGTGAGAAAVATEQVQEGRRVPLLFAVSPVIVSLVLVAAGSITDVFDVENAVLAFLAAPTIALLIGSFSAIMLVRFYRGQDGVGRALGTSFSSLGEVLVLTGLGGALAGLVRATGLGDVLGDFFASSSGPPILLAWLIAVVLHVAIGSVSVAAITAAGILAPVAESSGIDPMLIALAAAAGALFLMTVHSNFFWMAKNLLGMTTSGAVKTVGTSTSVASVVGLGVVLLMSLVL</sequence>
<dbReference type="RefSeq" id="WP_170867201.1">
    <property type="nucleotide sequence ID" value="NZ_FMZM01000014.1"/>
</dbReference>
<dbReference type="AlphaFoldDB" id="A0A1G6ZXH1"/>
<dbReference type="Pfam" id="PF02447">
    <property type="entry name" value="GntP_permease"/>
    <property type="match status" value="1"/>
</dbReference>
<dbReference type="Proteomes" id="UP000199034">
    <property type="component" value="Unassembled WGS sequence"/>
</dbReference>
<dbReference type="GO" id="GO:0005886">
    <property type="term" value="C:plasma membrane"/>
    <property type="evidence" value="ECO:0007669"/>
    <property type="project" value="TreeGrafter"/>
</dbReference>
<accession>A0A1G6ZXH1</accession>
<keyword evidence="2" id="KW-1185">Reference proteome</keyword>
<evidence type="ECO:0000313" key="2">
    <source>
        <dbReference type="Proteomes" id="UP000199034"/>
    </source>
</evidence>
<evidence type="ECO:0000313" key="1">
    <source>
        <dbReference type="EMBL" id="SDE07259.1"/>
    </source>
</evidence>
<dbReference type="InterPro" id="IPR003474">
    <property type="entry name" value="Glcn_transporter"/>
</dbReference>
<dbReference type="GO" id="GO:0015128">
    <property type="term" value="F:gluconate transmembrane transporter activity"/>
    <property type="evidence" value="ECO:0007669"/>
    <property type="project" value="InterPro"/>
</dbReference>